<gene>
    <name evidence="1" type="ORF">L1987_20845</name>
</gene>
<evidence type="ECO:0000313" key="2">
    <source>
        <dbReference type="Proteomes" id="UP001056120"/>
    </source>
</evidence>
<reference evidence="1 2" key="2">
    <citation type="journal article" date="2022" name="Mol. Ecol. Resour.">
        <title>The genomes of chicory, endive, great burdock and yacon provide insights into Asteraceae paleo-polyploidization history and plant inulin production.</title>
        <authorList>
            <person name="Fan W."/>
            <person name="Wang S."/>
            <person name="Wang H."/>
            <person name="Wang A."/>
            <person name="Jiang F."/>
            <person name="Liu H."/>
            <person name="Zhao H."/>
            <person name="Xu D."/>
            <person name="Zhang Y."/>
        </authorList>
    </citation>
    <scope>NUCLEOTIDE SEQUENCE [LARGE SCALE GENOMIC DNA]</scope>
    <source>
        <strain evidence="2">cv. Yunnan</strain>
        <tissue evidence="1">Leaves</tissue>
    </source>
</reference>
<protein>
    <submittedName>
        <fullName evidence="1">Uncharacterized protein</fullName>
    </submittedName>
</protein>
<dbReference type="Proteomes" id="UP001056120">
    <property type="component" value="Linkage Group LG07"/>
</dbReference>
<name>A0ACB9IUE8_9ASTR</name>
<reference evidence="2" key="1">
    <citation type="journal article" date="2022" name="Mol. Ecol. Resour.">
        <title>The genomes of chicory, endive, great burdock and yacon provide insights into Asteraceae palaeo-polyploidization history and plant inulin production.</title>
        <authorList>
            <person name="Fan W."/>
            <person name="Wang S."/>
            <person name="Wang H."/>
            <person name="Wang A."/>
            <person name="Jiang F."/>
            <person name="Liu H."/>
            <person name="Zhao H."/>
            <person name="Xu D."/>
            <person name="Zhang Y."/>
        </authorList>
    </citation>
    <scope>NUCLEOTIDE SEQUENCE [LARGE SCALE GENOMIC DNA]</scope>
    <source>
        <strain evidence="2">cv. Yunnan</strain>
    </source>
</reference>
<keyword evidence="2" id="KW-1185">Reference proteome</keyword>
<sequence length="235" mass="25817">MVEYLVQTLLGFISEECLVVHGEAAKVVDQVGGTREAEKGAIKGRRVCALCSSGHLRLSKVVPDGSWQQRVAVCVVMVVVAAANGGKPDINLNSATVNLRFEFKASILIWFEEIGGLLMEEASQQVPDRSSSASNSIPPSHAGPTFKEKDFDVSLQSIMRFGMEFKHQKVQSCIEIIRVQYQRLLNGTHLQPSVSTIVLLSLEKSLMPMDIVAWSLPKGICISSWCSSFYFLIVT</sequence>
<accession>A0ACB9IUE8</accession>
<comment type="caution">
    <text evidence="1">The sequence shown here is derived from an EMBL/GenBank/DDBJ whole genome shotgun (WGS) entry which is preliminary data.</text>
</comment>
<proteinExistence type="predicted"/>
<dbReference type="EMBL" id="CM042024">
    <property type="protein sequence ID" value="KAI3811128.1"/>
    <property type="molecule type" value="Genomic_DNA"/>
</dbReference>
<organism evidence="1 2">
    <name type="scientific">Smallanthus sonchifolius</name>
    <dbReference type="NCBI Taxonomy" id="185202"/>
    <lineage>
        <taxon>Eukaryota</taxon>
        <taxon>Viridiplantae</taxon>
        <taxon>Streptophyta</taxon>
        <taxon>Embryophyta</taxon>
        <taxon>Tracheophyta</taxon>
        <taxon>Spermatophyta</taxon>
        <taxon>Magnoliopsida</taxon>
        <taxon>eudicotyledons</taxon>
        <taxon>Gunneridae</taxon>
        <taxon>Pentapetalae</taxon>
        <taxon>asterids</taxon>
        <taxon>campanulids</taxon>
        <taxon>Asterales</taxon>
        <taxon>Asteraceae</taxon>
        <taxon>Asteroideae</taxon>
        <taxon>Heliantheae alliance</taxon>
        <taxon>Millerieae</taxon>
        <taxon>Smallanthus</taxon>
    </lineage>
</organism>
<evidence type="ECO:0000313" key="1">
    <source>
        <dbReference type="EMBL" id="KAI3811128.1"/>
    </source>
</evidence>